<dbReference type="InterPro" id="IPR016040">
    <property type="entry name" value="NAD(P)-bd_dom"/>
</dbReference>
<accession>A0A117IY45</accession>
<dbReference type="EMBL" id="LNSV01000001">
    <property type="protein sequence ID" value="KUH40672.1"/>
    <property type="molecule type" value="Genomic_DNA"/>
</dbReference>
<dbReference type="PANTHER" id="PTHR43162">
    <property type="match status" value="1"/>
</dbReference>
<reference evidence="2 3" key="1">
    <citation type="submission" date="2015-11" db="EMBL/GenBank/DDBJ databases">
        <title>Genome-wide analysis reveals the secondary metabolome in Streptomyces kanasensis ZX01.</title>
        <authorList>
            <person name="Zhang G."/>
            <person name="Han L."/>
            <person name="Feng J."/>
            <person name="Zhang X."/>
        </authorList>
    </citation>
    <scope>NUCLEOTIDE SEQUENCE [LARGE SCALE GENOMIC DNA]</scope>
    <source>
        <strain evidence="2 3">ZX01</strain>
    </source>
</reference>
<sequence length="282" mass="30194">MITDNTPRILVLGGTGKSGSRVATALRRGGLSPAVASRRGPVRFDWADRSTWKPALDGVDAVYVVDSQGPDAPAKVRDFAGAAARAGVRRLVLLSARIWGELGGGRLATEQAVRASGREWTILRPTWFAQDFTELESLASPLDAPGELRLPTGEGREAFVDLEDLADVAVAALTEDAHAGRTYVLSGARSLGFGEAVAEIARATGRPLRFVPVSEDAYRAEFTARGYPDAVADELPAMYRHIREERGATVTDGVREALGRAPRDFAEYVARTDFDAARASVS</sequence>
<dbReference type="PANTHER" id="PTHR43162:SF1">
    <property type="entry name" value="PRESTALK A DIFFERENTIATION PROTEIN A"/>
    <property type="match status" value="1"/>
</dbReference>
<evidence type="ECO:0000259" key="1">
    <source>
        <dbReference type="Pfam" id="PF13460"/>
    </source>
</evidence>
<feature type="domain" description="NAD(P)-binding" evidence="1">
    <location>
        <begin position="41"/>
        <end position="175"/>
    </location>
</feature>
<dbReference type="InterPro" id="IPR051604">
    <property type="entry name" value="Ergot_Alk_Oxidoreductase"/>
</dbReference>
<dbReference type="Proteomes" id="UP000054011">
    <property type="component" value="Unassembled WGS sequence"/>
</dbReference>
<dbReference type="Gene3D" id="3.90.25.10">
    <property type="entry name" value="UDP-galactose 4-epimerase, domain 1"/>
    <property type="match status" value="1"/>
</dbReference>
<name>A0A117IY45_9ACTN</name>
<dbReference type="AlphaFoldDB" id="A0A117IY45"/>
<evidence type="ECO:0000313" key="3">
    <source>
        <dbReference type="Proteomes" id="UP000054011"/>
    </source>
</evidence>
<organism evidence="2 3">
    <name type="scientific">Streptomyces kanasensis</name>
    <dbReference type="NCBI Taxonomy" id="936756"/>
    <lineage>
        <taxon>Bacteria</taxon>
        <taxon>Bacillati</taxon>
        <taxon>Actinomycetota</taxon>
        <taxon>Actinomycetes</taxon>
        <taxon>Kitasatosporales</taxon>
        <taxon>Streptomycetaceae</taxon>
        <taxon>Streptomyces</taxon>
    </lineage>
</organism>
<dbReference type="InterPro" id="IPR036291">
    <property type="entry name" value="NAD(P)-bd_dom_sf"/>
</dbReference>
<dbReference type="SUPFAM" id="SSF51735">
    <property type="entry name" value="NAD(P)-binding Rossmann-fold domains"/>
    <property type="match status" value="1"/>
</dbReference>
<dbReference type="OrthoDB" id="3250520at2"/>
<dbReference type="Gene3D" id="3.40.50.720">
    <property type="entry name" value="NAD(P)-binding Rossmann-like Domain"/>
    <property type="match status" value="1"/>
</dbReference>
<keyword evidence="3" id="KW-1185">Reference proteome</keyword>
<protein>
    <recommendedName>
        <fullName evidence="1">NAD(P)-binding domain-containing protein</fullName>
    </recommendedName>
</protein>
<dbReference type="Pfam" id="PF13460">
    <property type="entry name" value="NAD_binding_10"/>
    <property type="match status" value="1"/>
</dbReference>
<evidence type="ECO:0000313" key="2">
    <source>
        <dbReference type="EMBL" id="KUH40672.1"/>
    </source>
</evidence>
<gene>
    <name evidence="2" type="ORF">ATE80_00305</name>
</gene>
<dbReference type="STRING" id="936756.ATE80_00305"/>
<proteinExistence type="predicted"/>
<dbReference type="RefSeq" id="WP_058940022.1">
    <property type="nucleotide sequence ID" value="NZ_LNSV01000001.1"/>
</dbReference>
<comment type="caution">
    <text evidence="2">The sequence shown here is derived from an EMBL/GenBank/DDBJ whole genome shotgun (WGS) entry which is preliminary data.</text>
</comment>